<reference evidence="2 3" key="1">
    <citation type="journal article" date="2020" name="Microorganisms">
        <title>Reliable Identification of Environmental Pseudomonas Isolates Using the rpoD Gene.</title>
        <authorList>
            <consortium name="The Broad Institute Genome Sequencing Platform"/>
            <person name="Girard L."/>
            <person name="Lood C."/>
            <person name="Rokni-Zadeh H."/>
            <person name="van Noort V."/>
            <person name="Lavigne R."/>
            <person name="De Mot R."/>
        </authorList>
    </citation>
    <scope>NUCLEOTIDE SEQUENCE [LARGE SCALE GENOMIC DNA]</scope>
    <source>
        <strain evidence="2 3">RW8P3</strain>
    </source>
</reference>
<feature type="transmembrane region" description="Helical" evidence="1">
    <location>
        <begin position="55"/>
        <end position="78"/>
    </location>
</feature>
<keyword evidence="1" id="KW-0812">Transmembrane</keyword>
<keyword evidence="3" id="KW-1185">Reference proteome</keyword>
<keyword evidence="1" id="KW-1133">Transmembrane helix</keyword>
<gene>
    <name evidence="2" type="ORF">HU752_014900</name>
</gene>
<name>A0A9E6PRI5_9PSED</name>
<evidence type="ECO:0000313" key="3">
    <source>
        <dbReference type="Proteomes" id="UP000634530"/>
    </source>
</evidence>
<evidence type="ECO:0000313" key="2">
    <source>
        <dbReference type="EMBL" id="QXI31142.1"/>
    </source>
</evidence>
<evidence type="ECO:0000256" key="1">
    <source>
        <dbReference type="SAM" id="Phobius"/>
    </source>
</evidence>
<sequence>MATEAKKKGLTYRIGFVFGGLSARYRRFEAPMLRWAIEKGMSATLASLLSGLVRLSLIGAFLYLAFWVVVAVIGVILCKELLLNSSGAEEEELVVFKADEVFPDPYSPENMSDPAFYREI</sequence>
<dbReference type="KEGG" id="pvw:HU752_014900"/>
<dbReference type="RefSeq" id="WP_186685592.1">
    <property type="nucleotide sequence ID" value="NZ_CP077093.1"/>
</dbReference>
<keyword evidence="1" id="KW-0472">Membrane</keyword>
<dbReference type="AlphaFoldDB" id="A0A9E6PRI5"/>
<dbReference type="Proteomes" id="UP000634530">
    <property type="component" value="Chromosome"/>
</dbReference>
<dbReference type="InterPro" id="IPR022213">
    <property type="entry name" value="DUF3742"/>
</dbReference>
<protein>
    <submittedName>
        <fullName evidence="2">DUF3742 family protein</fullName>
    </submittedName>
</protein>
<dbReference type="Pfam" id="PF12553">
    <property type="entry name" value="DUF3742"/>
    <property type="match status" value="1"/>
</dbReference>
<accession>A0A9E6PRI5</accession>
<dbReference type="EMBL" id="CP077093">
    <property type="protein sequence ID" value="QXI31142.1"/>
    <property type="molecule type" value="Genomic_DNA"/>
</dbReference>
<organism evidence="2 3">
    <name type="scientific">Pseudomonas vanderleydeniana</name>
    <dbReference type="NCBI Taxonomy" id="2745495"/>
    <lineage>
        <taxon>Bacteria</taxon>
        <taxon>Pseudomonadati</taxon>
        <taxon>Pseudomonadota</taxon>
        <taxon>Gammaproteobacteria</taxon>
        <taxon>Pseudomonadales</taxon>
        <taxon>Pseudomonadaceae</taxon>
        <taxon>Pseudomonas</taxon>
    </lineage>
</organism>
<reference evidence="2 3" key="2">
    <citation type="journal article" date="2021" name="Microorganisms">
        <title>The Ever-Expanding Pseudomonas Genus: Description of 43 New Species and Partition of the Pseudomonas putida Group.</title>
        <authorList>
            <person name="Girard L."/>
            <person name="Lood C."/>
            <person name="Hofte M."/>
            <person name="Vandamme P."/>
            <person name="Rokni-Zadeh H."/>
            <person name="van Noort V."/>
            <person name="Lavigne R."/>
            <person name="De Mot R."/>
        </authorList>
    </citation>
    <scope>NUCLEOTIDE SEQUENCE [LARGE SCALE GENOMIC DNA]</scope>
    <source>
        <strain evidence="2 3">RW8P3</strain>
    </source>
</reference>
<proteinExistence type="predicted"/>